<feature type="region of interest" description="Disordered" evidence="1">
    <location>
        <begin position="228"/>
        <end position="264"/>
    </location>
</feature>
<proteinExistence type="predicted"/>
<dbReference type="OrthoDB" id="5244978at2759"/>
<comment type="caution">
    <text evidence="3">The sequence shown here is derived from an EMBL/GenBank/DDBJ whole genome shotgun (WGS) entry which is preliminary data.</text>
</comment>
<dbReference type="EMBL" id="JAAGWQ010000263">
    <property type="protein sequence ID" value="KAF5657897.1"/>
    <property type="molecule type" value="Genomic_DNA"/>
</dbReference>
<evidence type="ECO:0000313" key="4">
    <source>
        <dbReference type="Proteomes" id="UP000567885"/>
    </source>
</evidence>
<dbReference type="Proteomes" id="UP000567885">
    <property type="component" value="Unassembled WGS sequence"/>
</dbReference>
<dbReference type="AlphaFoldDB" id="A0A8H5SUE9"/>
<keyword evidence="4" id="KW-1185">Reference proteome</keyword>
<gene>
    <name evidence="3" type="ORF">FHETE_10160</name>
</gene>
<feature type="compositionally biased region" description="Pro residues" evidence="1">
    <location>
        <begin position="374"/>
        <end position="386"/>
    </location>
</feature>
<sequence length="408" mass="44079">MSPKIRGCSSHSWGFVAPDVQDPPHCIGLCRERFLKELLPKDKTFERVCEVLQDTVRVGKEQPFQALYCCDSQACGVDNLGERGRDPNVNWLINACQDIGYHSILDPGPPQPYHICDSESINEDNKDCQEAQRSDKTEDISLTKTTTPVLLQSSIPNTTYSASSSPLIIASSDPSNNGQNDTVPSRGMPSGVKVTIGIISVVGLLAIGALLLCLFRRRQSRRNDIRRLIKHPTSPPPPVDSPTPLVSPTLSHTDADGVPLTPPARLGERRFLPTLSDQQIGFPSSPLFSPTSAKLSPRCERTPRIYSNNQVPMIVMTAPDGGKLRDHHGPTSFSDGVTTPPASVQMTPLGCTVNTSPTRPSRPHAASFNSLASPGPPPTRALPSTPPYRLSTPTGSSPFIKTAPYGEP</sequence>
<evidence type="ECO:0000256" key="2">
    <source>
        <dbReference type="SAM" id="Phobius"/>
    </source>
</evidence>
<keyword evidence="2" id="KW-0812">Transmembrane</keyword>
<keyword evidence="2" id="KW-0472">Membrane</keyword>
<organism evidence="3 4">
    <name type="scientific">Fusarium heterosporum</name>
    <dbReference type="NCBI Taxonomy" id="42747"/>
    <lineage>
        <taxon>Eukaryota</taxon>
        <taxon>Fungi</taxon>
        <taxon>Dikarya</taxon>
        <taxon>Ascomycota</taxon>
        <taxon>Pezizomycotina</taxon>
        <taxon>Sordariomycetes</taxon>
        <taxon>Hypocreomycetidae</taxon>
        <taxon>Hypocreales</taxon>
        <taxon>Nectriaceae</taxon>
        <taxon>Fusarium</taxon>
        <taxon>Fusarium heterosporum species complex</taxon>
    </lineage>
</organism>
<feature type="region of interest" description="Disordered" evidence="1">
    <location>
        <begin position="353"/>
        <end position="408"/>
    </location>
</feature>
<accession>A0A8H5SUE9</accession>
<keyword evidence="2" id="KW-1133">Transmembrane helix</keyword>
<name>A0A8H5SUE9_FUSHE</name>
<feature type="transmembrane region" description="Helical" evidence="2">
    <location>
        <begin position="194"/>
        <end position="215"/>
    </location>
</feature>
<evidence type="ECO:0000256" key="1">
    <source>
        <dbReference type="SAM" id="MobiDB-lite"/>
    </source>
</evidence>
<protein>
    <submittedName>
        <fullName evidence="3">Uncharacterized protein</fullName>
    </submittedName>
</protein>
<reference evidence="3 4" key="1">
    <citation type="submission" date="2020-05" db="EMBL/GenBank/DDBJ databases">
        <title>Identification and distribution of gene clusters putatively required for synthesis of sphingolipid metabolism inhibitors in phylogenetically diverse species of the filamentous fungus Fusarium.</title>
        <authorList>
            <person name="Kim H.-S."/>
            <person name="Busman M."/>
            <person name="Brown D.W."/>
            <person name="Divon H."/>
            <person name="Uhlig S."/>
            <person name="Proctor R.H."/>
        </authorList>
    </citation>
    <scope>NUCLEOTIDE SEQUENCE [LARGE SCALE GENOMIC DNA]</scope>
    <source>
        <strain evidence="3 4">NRRL 20693</strain>
    </source>
</reference>
<evidence type="ECO:0000313" key="3">
    <source>
        <dbReference type="EMBL" id="KAF5657897.1"/>
    </source>
</evidence>